<dbReference type="PIRSF" id="PIRSF028451">
    <property type="entry name" value="UCP028451"/>
    <property type="match status" value="1"/>
</dbReference>
<dbReference type="RefSeq" id="WP_188894539.1">
    <property type="nucleotide sequence ID" value="NZ_BMMZ01000003.1"/>
</dbReference>
<evidence type="ECO:0000313" key="2">
    <source>
        <dbReference type="Proteomes" id="UP000613840"/>
    </source>
</evidence>
<protein>
    <submittedName>
        <fullName evidence="1">TIGR02453 family protein</fullName>
    </submittedName>
</protein>
<dbReference type="PANTHER" id="PTHR36452">
    <property type="entry name" value="CHROMOSOME 12, WHOLE GENOME SHOTGUN SEQUENCE"/>
    <property type="match status" value="1"/>
</dbReference>
<evidence type="ECO:0000313" key="1">
    <source>
        <dbReference type="EMBL" id="GGL57296.1"/>
    </source>
</evidence>
<keyword evidence="2" id="KW-1185">Reference proteome</keyword>
<dbReference type="Pfam" id="PF09365">
    <property type="entry name" value="DUF2461"/>
    <property type="match status" value="1"/>
</dbReference>
<dbReference type="EMBL" id="BMMZ01000003">
    <property type="protein sequence ID" value="GGL57296.1"/>
    <property type="molecule type" value="Genomic_DNA"/>
</dbReference>
<comment type="caution">
    <text evidence="1">The sequence shown here is derived from an EMBL/GenBank/DDBJ whole genome shotgun (WGS) entry which is preliminary data.</text>
</comment>
<proteinExistence type="predicted"/>
<dbReference type="InterPro" id="IPR015996">
    <property type="entry name" value="UCP028451"/>
</dbReference>
<name>A0A917S4E6_9ACTN</name>
<dbReference type="PANTHER" id="PTHR36452:SF1">
    <property type="entry name" value="DUF2461 DOMAIN-CONTAINING PROTEIN"/>
    <property type="match status" value="1"/>
</dbReference>
<dbReference type="InterPro" id="IPR012808">
    <property type="entry name" value="CHP02453"/>
</dbReference>
<gene>
    <name evidence="1" type="ORF">GCM10011575_14580</name>
</gene>
<organism evidence="1 2">
    <name type="scientific">Microlunatus endophyticus</name>
    <dbReference type="NCBI Taxonomy" id="1716077"/>
    <lineage>
        <taxon>Bacteria</taxon>
        <taxon>Bacillati</taxon>
        <taxon>Actinomycetota</taxon>
        <taxon>Actinomycetes</taxon>
        <taxon>Propionibacteriales</taxon>
        <taxon>Propionibacteriaceae</taxon>
        <taxon>Microlunatus</taxon>
    </lineage>
</organism>
<dbReference type="AlphaFoldDB" id="A0A917S4E6"/>
<accession>A0A917S4E6</accession>
<reference evidence="1" key="2">
    <citation type="submission" date="2020-09" db="EMBL/GenBank/DDBJ databases">
        <authorList>
            <person name="Sun Q."/>
            <person name="Zhou Y."/>
        </authorList>
    </citation>
    <scope>NUCLEOTIDE SEQUENCE</scope>
    <source>
        <strain evidence="1">CGMCC 4.7306</strain>
    </source>
</reference>
<dbReference type="NCBIfam" id="TIGR02453">
    <property type="entry name" value="TIGR02453 family protein"/>
    <property type="match status" value="1"/>
</dbReference>
<dbReference type="Proteomes" id="UP000613840">
    <property type="component" value="Unassembled WGS sequence"/>
</dbReference>
<reference evidence="1" key="1">
    <citation type="journal article" date="2014" name="Int. J. Syst. Evol. Microbiol.">
        <title>Complete genome sequence of Corynebacterium casei LMG S-19264T (=DSM 44701T), isolated from a smear-ripened cheese.</title>
        <authorList>
            <consortium name="US DOE Joint Genome Institute (JGI-PGF)"/>
            <person name="Walter F."/>
            <person name="Albersmeier A."/>
            <person name="Kalinowski J."/>
            <person name="Ruckert C."/>
        </authorList>
    </citation>
    <scope>NUCLEOTIDE SEQUENCE</scope>
    <source>
        <strain evidence="1">CGMCC 4.7306</strain>
    </source>
</reference>
<sequence length="210" mass="23597">MTFEGFPAAALDFYDDLEIDNSRAFWDANKHVYIESVLAPMKAIVAEMEPEFGKAKIFRPYRDVRFSGDKTPYKTHQGAFLPRAEETGYYLEVSARGVRIGAGFYHASPERLAGYREAVAENGSGRQLSRIVNKLRSAGFDIGGDRLKTRPRGVEPDHPRLELLRHRSLVAGRMLGFDPVIHSAELTEVVRADFRAFGPLVDWVVKHTAS</sequence>